<dbReference type="GO" id="GO:0030170">
    <property type="term" value="F:pyridoxal phosphate binding"/>
    <property type="evidence" value="ECO:0007669"/>
    <property type="project" value="InterPro"/>
</dbReference>
<evidence type="ECO:0000256" key="2">
    <source>
        <dbReference type="ARBA" id="ARBA00009533"/>
    </source>
</evidence>
<keyword evidence="4 6" id="KW-0663">Pyridoxal phosphate</keyword>
<dbReference type="CDD" id="cd06450">
    <property type="entry name" value="DOPA_deC_like"/>
    <property type="match status" value="1"/>
</dbReference>
<evidence type="ECO:0000256" key="6">
    <source>
        <dbReference type="PIRSR" id="PIRSR602129-50"/>
    </source>
</evidence>
<comment type="caution">
    <text evidence="8">The sequence shown here is derived from an EMBL/GenBank/DDBJ whole genome shotgun (WGS) entry which is preliminary data.</text>
</comment>
<dbReference type="EMBL" id="CADEPI010000176">
    <property type="protein sequence ID" value="CAB3378999.1"/>
    <property type="molecule type" value="Genomic_DNA"/>
</dbReference>
<protein>
    <recommendedName>
        <fullName evidence="10">Cysteine sulfinic acid decarboxylase</fullName>
    </recommendedName>
</protein>
<gene>
    <name evidence="8" type="ORF">CLODIP_2_CD09848</name>
</gene>
<evidence type="ECO:0008006" key="10">
    <source>
        <dbReference type="Google" id="ProtNLM"/>
    </source>
</evidence>
<comment type="cofactor">
    <cofactor evidence="1 6 7">
        <name>pyridoxal 5'-phosphate</name>
        <dbReference type="ChEBI" id="CHEBI:597326"/>
    </cofactor>
</comment>
<dbReference type="SUPFAM" id="SSF53383">
    <property type="entry name" value="PLP-dependent transferases"/>
    <property type="match status" value="1"/>
</dbReference>
<dbReference type="Pfam" id="PF00282">
    <property type="entry name" value="Pyridoxal_deC"/>
    <property type="match status" value="1"/>
</dbReference>
<evidence type="ECO:0000256" key="3">
    <source>
        <dbReference type="ARBA" id="ARBA00022793"/>
    </source>
</evidence>
<keyword evidence="3" id="KW-0210">Decarboxylase</keyword>
<evidence type="ECO:0000256" key="4">
    <source>
        <dbReference type="ARBA" id="ARBA00022898"/>
    </source>
</evidence>
<dbReference type="InterPro" id="IPR015421">
    <property type="entry name" value="PyrdxlP-dep_Trfase_major"/>
</dbReference>
<dbReference type="PANTHER" id="PTHR45677">
    <property type="entry name" value="GLUTAMATE DECARBOXYLASE-RELATED"/>
    <property type="match status" value="1"/>
</dbReference>
<proteinExistence type="inferred from homology"/>
<name>A0A8S1DC40_9INSE</name>
<dbReference type="InterPro" id="IPR002129">
    <property type="entry name" value="PyrdxlP-dep_de-COase"/>
</dbReference>
<dbReference type="Gene3D" id="3.40.640.10">
    <property type="entry name" value="Type I PLP-dependent aspartate aminotransferase-like (Major domain)"/>
    <property type="match status" value="1"/>
</dbReference>
<dbReference type="AlphaFoldDB" id="A0A8S1DC40"/>
<keyword evidence="9" id="KW-1185">Reference proteome</keyword>
<feature type="modified residue" description="N6-(pyridoxal phosphate)lysine" evidence="6">
    <location>
        <position position="303"/>
    </location>
</feature>
<accession>A0A8S1DC40</accession>
<dbReference type="Gene3D" id="3.90.1150.170">
    <property type="match status" value="1"/>
</dbReference>
<dbReference type="Proteomes" id="UP000494165">
    <property type="component" value="Unassembled WGS sequence"/>
</dbReference>
<evidence type="ECO:0000256" key="7">
    <source>
        <dbReference type="RuleBase" id="RU000382"/>
    </source>
</evidence>
<sequence>MEWFRSIPDETHHRAFLKDVLTLVLDEAVFKANRRGEPVIRWRLPQELLSLIDVQTRDQPASHEELLAAIKATIDFSVKTGHPMFINQLYSGLDPYGLAGQWVTDALNPSSYTYEVAPVFTTMEEAVLQNMRALLGYPDGRGDGIFCPGGSLANGCAMNLARFKAFPSVKTEGLHGLPRLVLFASEDAHYSIHKMAALEGLGEAAVRSVTCDSQGRMDLKALEAEIQVAKRDGVHPFMVVATAGTTVLGALDPLSAIADVCSTHGLWLHVDAAWGGGLLFSKEHRHLLAGIERADSVAWNPHKLLAVPQQCSTLLVRHEGLLKACHGRDATYLFQKDKFYDHNLDPGDKYIQCGRRVDVFKFWLMWKGKGSLGLGKHVDAIMELSRFLIEELKKRADRFKLVLETPNFVNVSFWYLPQSIRNLDPSTQIYRNKLQSVIYVVLATEFIFSKGHNFNLQVAPKIKEGMMKAGTMMLGYQPLRQWPNFFRFVTQNSGMTKQDVIFMLDEIERLGDNL</sequence>
<dbReference type="GO" id="GO:0005737">
    <property type="term" value="C:cytoplasm"/>
    <property type="evidence" value="ECO:0007669"/>
    <property type="project" value="TreeGrafter"/>
</dbReference>
<dbReference type="PANTHER" id="PTHR45677:SF12">
    <property type="entry name" value="BLACK, ISOFORM A"/>
    <property type="match status" value="1"/>
</dbReference>
<dbReference type="OrthoDB" id="392571at2759"/>
<reference evidence="8 9" key="1">
    <citation type="submission" date="2020-04" db="EMBL/GenBank/DDBJ databases">
        <authorList>
            <person name="Alioto T."/>
            <person name="Alioto T."/>
            <person name="Gomez Garrido J."/>
        </authorList>
    </citation>
    <scope>NUCLEOTIDE SEQUENCE [LARGE SCALE GENOMIC DNA]</scope>
</reference>
<keyword evidence="5 7" id="KW-0456">Lyase</keyword>
<organism evidence="8 9">
    <name type="scientific">Cloeon dipterum</name>
    <dbReference type="NCBI Taxonomy" id="197152"/>
    <lineage>
        <taxon>Eukaryota</taxon>
        <taxon>Metazoa</taxon>
        <taxon>Ecdysozoa</taxon>
        <taxon>Arthropoda</taxon>
        <taxon>Hexapoda</taxon>
        <taxon>Insecta</taxon>
        <taxon>Pterygota</taxon>
        <taxon>Palaeoptera</taxon>
        <taxon>Ephemeroptera</taxon>
        <taxon>Pisciforma</taxon>
        <taxon>Baetidae</taxon>
        <taxon>Cloeon</taxon>
    </lineage>
</organism>
<dbReference type="InterPro" id="IPR015424">
    <property type="entry name" value="PyrdxlP-dep_Trfase"/>
</dbReference>
<evidence type="ECO:0000256" key="5">
    <source>
        <dbReference type="ARBA" id="ARBA00023239"/>
    </source>
</evidence>
<evidence type="ECO:0000256" key="1">
    <source>
        <dbReference type="ARBA" id="ARBA00001933"/>
    </source>
</evidence>
<dbReference type="GO" id="GO:0016831">
    <property type="term" value="F:carboxy-lyase activity"/>
    <property type="evidence" value="ECO:0007669"/>
    <property type="project" value="UniProtKB-KW"/>
</dbReference>
<evidence type="ECO:0000313" key="8">
    <source>
        <dbReference type="EMBL" id="CAB3378999.1"/>
    </source>
</evidence>
<evidence type="ECO:0000313" key="9">
    <source>
        <dbReference type="Proteomes" id="UP000494165"/>
    </source>
</evidence>
<comment type="similarity">
    <text evidence="2 7">Belongs to the group II decarboxylase family.</text>
</comment>
<dbReference type="GO" id="GO:0019752">
    <property type="term" value="P:carboxylic acid metabolic process"/>
    <property type="evidence" value="ECO:0007669"/>
    <property type="project" value="InterPro"/>
</dbReference>